<accession>A0ABS1C685</accession>
<dbReference type="EMBL" id="JAEHFX010000013">
    <property type="protein sequence ID" value="MBK0404892.1"/>
    <property type="molecule type" value="Genomic_DNA"/>
</dbReference>
<name>A0ABS1C685_9BACT</name>
<dbReference type="RefSeq" id="WP_200507789.1">
    <property type="nucleotide sequence ID" value="NZ_JAEHFX010000013.1"/>
</dbReference>
<reference evidence="1 2" key="1">
    <citation type="submission" date="2020-12" db="EMBL/GenBank/DDBJ databases">
        <title>Bacterial novel species Adhaeribacter sp. BT258 isolated from soil.</title>
        <authorList>
            <person name="Jung H.-Y."/>
        </authorList>
    </citation>
    <scope>NUCLEOTIDE SEQUENCE [LARGE SCALE GENOMIC DNA]</scope>
    <source>
        <strain evidence="1 2">BT258</strain>
    </source>
</reference>
<sequence length="288" mass="31271">MKFLKALVVLMVVSLPFIYGYSIYSRGSWEVAQKVTPLGQFPSEVRESSGLAKADDAGTYYTNSDHGAGGAPAVLYKVNESGKLLKTYTISGATNEDWEDLTNDNQGHVYIADTGNNNGKRTDLKIYKVNAANPGRAEVIHFSYGDKPEAGKSKKGKKDKKPATSFDSEAIFWDNGSLYLVTKDRSNTNEARLYKLPGTPGTHTAQLVATKSINEQITGAGLSPDGNRLVLMSVGALHVFPVSGNDYFKGSPKTISLGNVGQTEGLVFKDDNSLIFTNESGQIFRYNF</sequence>
<organism evidence="1 2">
    <name type="scientific">Adhaeribacter terrigena</name>
    <dbReference type="NCBI Taxonomy" id="2793070"/>
    <lineage>
        <taxon>Bacteria</taxon>
        <taxon>Pseudomonadati</taxon>
        <taxon>Bacteroidota</taxon>
        <taxon>Cytophagia</taxon>
        <taxon>Cytophagales</taxon>
        <taxon>Hymenobacteraceae</taxon>
        <taxon>Adhaeribacter</taxon>
    </lineage>
</organism>
<evidence type="ECO:0000313" key="2">
    <source>
        <dbReference type="Proteomes" id="UP000644147"/>
    </source>
</evidence>
<dbReference type="Proteomes" id="UP000644147">
    <property type="component" value="Unassembled WGS sequence"/>
</dbReference>
<protein>
    <submittedName>
        <fullName evidence="1">Uncharacterized protein</fullName>
    </submittedName>
</protein>
<comment type="caution">
    <text evidence="1">The sequence shown here is derived from an EMBL/GenBank/DDBJ whole genome shotgun (WGS) entry which is preliminary data.</text>
</comment>
<keyword evidence="2" id="KW-1185">Reference proteome</keyword>
<gene>
    <name evidence="1" type="ORF">I5M27_18015</name>
</gene>
<dbReference type="SUPFAM" id="SSF101898">
    <property type="entry name" value="NHL repeat"/>
    <property type="match status" value="1"/>
</dbReference>
<proteinExistence type="predicted"/>
<evidence type="ECO:0000313" key="1">
    <source>
        <dbReference type="EMBL" id="MBK0404892.1"/>
    </source>
</evidence>